<dbReference type="Proteomes" id="UP001155901">
    <property type="component" value="Unassembled WGS sequence"/>
</dbReference>
<reference evidence="6" key="1">
    <citation type="submission" date="2021-07" db="EMBL/GenBank/DDBJ databases">
        <title>Characterization of violacein-producing bacteria and related species.</title>
        <authorList>
            <person name="Wilson H.S."/>
            <person name="De Leon M.E."/>
        </authorList>
    </citation>
    <scope>NUCLEOTIDE SEQUENCE</scope>
    <source>
        <strain evidence="6">HSC-15S17</strain>
    </source>
</reference>
<comment type="caution">
    <text evidence="6">The sequence shown here is derived from an EMBL/GenBank/DDBJ whole genome shotgun (WGS) entry which is preliminary data.</text>
</comment>
<sequence length="505" mass="53766">MEKTVQYYQQQATQLDFETRALIGGRFVNAVSAEEFDSINPATGRRLAGIARCGAVEVDDAVSSARQAFERGHWSGAPPKHRKKVLLRLADLVETNLETLALMESLDSGKPIRDALGADLPDMIESLRWHAEAADKLYDQMAPTAPDVVAMIVREPIGVVGAVLPWNFPLYLAGWKIGPALASGNSMVIKPAEQTSLTALMLGRLALEAGLPEGVLNIVPGYGETVGQAMGRHRDIDCISFTGSGEVGRLFLKYSAESNLKRVVLECGGKSPALVLADAADLPRVAQQVATGALFCQGENCSAGSRLIVHRSRKDELLELVKGAFDEWRVGDPLDPATRVGALIEPGHMQRVLAYIDGGKAQGAALVHGGAQVRRESGGSFVEPTIFDKVQPGMNIAREEIFGPVLSVLGFDTLAEGVAMANDTNYGLASSVYTSNLDAAHGVARAIRAGTVSVNCFSEGDTGVPFGGYKESGFGGREKSLMAHDQYTETKTIWMQLGAAGGINT</sequence>
<dbReference type="Pfam" id="PF00171">
    <property type="entry name" value="Aldedh"/>
    <property type="match status" value="1"/>
</dbReference>
<dbReference type="AlphaFoldDB" id="A0AA41HHS0"/>
<dbReference type="FunFam" id="3.40.309.10:FF:000012">
    <property type="entry name" value="Betaine aldehyde dehydrogenase"/>
    <property type="match status" value="1"/>
</dbReference>
<evidence type="ECO:0000256" key="1">
    <source>
        <dbReference type="ARBA" id="ARBA00009986"/>
    </source>
</evidence>
<keyword evidence="9" id="KW-1185">Reference proteome</keyword>
<dbReference type="FunFam" id="3.40.605.10:FF:000001">
    <property type="entry name" value="Aldehyde dehydrogenase 1"/>
    <property type="match status" value="1"/>
</dbReference>
<dbReference type="EMBL" id="JAHTGR010000020">
    <property type="protein sequence ID" value="MBV6324754.1"/>
    <property type="molecule type" value="Genomic_DNA"/>
</dbReference>
<proteinExistence type="inferred from homology"/>
<dbReference type="EMBL" id="JALJZU010000005">
    <property type="protein sequence ID" value="MCP2009077.1"/>
    <property type="molecule type" value="Genomic_DNA"/>
</dbReference>
<dbReference type="InterPro" id="IPR029510">
    <property type="entry name" value="Ald_DH_CS_GLU"/>
</dbReference>
<dbReference type="InterPro" id="IPR015590">
    <property type="entry name" value="Aldehyde_DH_dom"/>
</dbReference>
<dbReference type="CDD" id="cd07112">
    <property type="entry name" value="ALDH_GABALDH-PuuC"/>
    <property type="match status" value="1"/>
</dbReference>
<protein>
    <submittedName>
        <fullName evidence="6 7">Aldehyde dehydrogenase</fullName>
        <ecNumber evidence="7">1.2.1.-</ecNumber>
    </submittedName>
</protein>
<evidence type="ECO:0000313" key="7">
    <source>
        <dbReference type="EMBL" id="MCP2009077.1"/>
    </source>
</evidence>
<dbReference type="RefSeq" id="WP_217945668.1">
    <property type="nucleotide sequence ID" value="NZ_JAHTGR010000020.1"/>
</dbReference>
<feature type="active site" evidence="3">
    <location>
        <position position="266"/>
    </location>
</feature>
<dbReference type="PANTHER" id="PTHR11699">
    <property type="entry name" value="ALDEHYDE DEHYDROGENASE-RELATED"/>
    <property type="match status" value="1"/>
</dbReference>
<evidence type="ECO:0000256" key="3">
    <source>
        <dbReference type="PROSITE-ProRule" id="PRU10007"/>
    </source>
</evidence>
<gene>
    <name evidence="6" type="ORF">KVP70_27895</name>
    <name evidence="7" type="ORF">L1274_002790</name>
</gene>
<dbReference type="EC" id="1.2.1.-" evidence="7"/>
<dbReference type="PROSITE" id="PS00687">
    <property type="entry name" value="ALDEHYDE_DEHYDR_GLU"/>
    <property type="match status" value="1"/>
</dbReference>
<dbReference type="InterPro" id="IPR016160">
    <property type="entry name" value="Ald_DH_CS_CYS"/>
</dbReference>
<evidence type="ECO:0000259" key="5">
    <source>
        <dbReference type="Pfam" id="PF00171"/>
    </source>
</evidence>
<evidence type="ECO:0000256" key="4">
    <source>
        <dbReference type="RuleBase" id="RU003345"/>
    </source>
</evidence>
<dbReference type="GO" id="GO:0004030">
    <property type="term" value="F:aldehyde dehydrogenase [NAD(P)+] activity"/>
    <property type="evidence" value="ECO:0007669"/>
    <property type="project" value="UniProtKB-ARBA"/>
</dbReference>
<organism evidence="6 8">
    <name type="scientific">Duganella violaceipulchra</name>
    <dbReference type="NCBI Taxonomy" id="2849652"/>
    <lineage>
        <taxon>Bacteria</taxon>
        <taxon>Pseudomonadati</taxon>
        <taxon>Pseudomonadota</taxon>
        <taxon>Betaproteobacteria</taxon>
        <taxon>Burkholderiales</taxon>
        <taxon>Oxalobacteraceae</taxon>
        <taxon>Telluria group</taxon>
        <taxon>Duganella</taxon>
    </lineage>
</organism>
<accession>A0AA41HHS0</accession>
<dbReference type="PROSITE" id="PS00070">
    <property type="entry name" value="ALDEHYDE_DEHYDR_CYS"/>
    <property type="match status" value="1"/>
</dbReference>
<keyword evidence="2 4" id="KW-0560">Oxidoreductase</keyword>
<reference evidence="7" key="2">
    <citation type="submission" date="2022-03" db="EMBL/GenBank/DDBJ databases">
        <title>Genome Encyclopedia of Bacteria and Archaea VI: Functional Genomics of Type Strains.</title>
        <authorList>
            <person name="Whitman W."/>
        </authorList>
    </citation>
    <scope>NUCLEOTIDE SEQUENCE</scope>
    <source>
        <strain evidence="7">HSC-15S17</strain>
    </source>
</reference>
<comment type="similarity">
    <text evidence="1 4">Belongs to the aldehyde dehydrogenase family.</text>
</comment>
<dbReference type="Proteomes" id="UP001162889">
    <property type="component" value="Unassembled WGS sequence"/>
</dbReference>
<evidence type="ECO:0000313" key="8">
    <source>
        <dbReference type="Proteomes" id="UP001155901"/>
    </source>
</evidence>
<feature type="domain" description="Aldehyde dehydrogenase" evidence="5">
    <location>
        <begin position="28"/>
        <end position="493"/>
    </location>
</feature>
<evidence type="ECO:0000256" key="2">
    <source>
        <dbReference type="ARBA" id="ARBA00023002"/>
    </source>
</evidence>
<name>A0AA41HHS0_9BURK</name>
<evidence type="ECO:0000313" key="6">
    <source>
        <dbReference type="EMBL" id="MBV6324754.1"/>
    </source>
</evidence>
<evidence type="ECO:0000313" key="9">
    <source>
        <dbReference type="Proteomes" id="UP001162889"/>
    </source>
</evidence>